<evidence type="ECO:0000313" key="3">
    <source>
        <dbReference type="EMBL" id="NCS59158.1"/>
    </source>
</evidence>
<feature type="transmembrane region" description="Helical" evidence="2">
    <location>
        <begin position="12"/>
        <end position="28"/>
    </location>
</feature>
<keyword evidence="1" id="KW-0175">Coiled coil</keyword>
<evidence type="ECO:0000256" key="1">
    <source>
        <dbReference type="SAM" id="Coils"/>
    </source>
</evidence>
<name>A0A966G2N2_MICAE</name>
<dbReference type="Proteomes" id="UP000799330">
    <property type="component" value="Unassembled WGS sequence"/>
</dbReference>
<feature type="coiled-coil region" evidence="1">
    <location>
        <begin position="62"/>
        <end position="89"/>
    </location>
</feature>
<dbReference type="EMBL" id="JAADAI010000375">
    <property type="protein sequence ID" value="NCS59158.1"/>
    <property type="molecule type" value="Genomic_DNA"/>
</dbReference>
<evidence type="ECO:0000313" key="4">
    <source>
        <dbReference type="Proteomes" id="UP000799330"/>
    </source>
</evidence>
<organism evidence="3 4">
    <name type="scientific">Microcystis aeruginosa G11-04</name>
    <dbReference type="NCBI Taxonomy" id="2685956"/>
    <lineage>
        <taxon>Bacteria</taxon>
        <taxon>Bacillati</taxon>
        <taxon>Cyanobacteriota</taxon>
        <taxon>Cyanophyceae</taxon>
        <taxon>Oscillatoriophycideae</taxon>
        <taxon>Chroococcales</taxon>
        <taxon>Microcystaceae</taxon>
        <taxon>Microcystis</taxon>
    </lineage>
</organism>
<evidence type="ECO:0000256" key="2">
    <source>
        <dbReference type="SAM" id="Phobius"/>
    </source>
</evidence>
<proteinExistence type="predicted"/>
<protein>
    <submittedName>
        <fullName evidence="3">Uncharacterized protein</fullName>
    </submittedName>
</protein>
<accession>A0A966G2N2</accession>
<comment type="caution">
    <text evidence="3">The sequence shown here is derived from an EMBL/GenBank/DDBJ whole genome shotgun (WGS) entry which is preliminary data.</text>
</comment>
<reference evidence="3" key="1">
    <citation type="journal article" date="2019" name="Mol. Ecol.">
        <title>Genome evolution and host-microbiome shifts correspond with intraspecific niche divergence within harmful algal bloom-forming Microcystis aeruginosa.</title>
        <authorList>
            <person name="Jackrel S.L."/>
            <person name="White J.D."/>
            <person name="Evans J.T."/>
            <person name="Buffin K."/>
            <person name="Hayden K."/>
            <person name="Sarnelle O."/>
            <person name="Denef V.J."/>
        </authorList>
    </citation>
    <scope>NUCLEOTIDE SEQUENCE</scope>
    <source>
        <strain evidence="3">G11-04</strain>
    </source>
</reference>
<dbReference type="AlphaFoldDB" id="A0A966G2N2"/>
<keyword evidence="2" id="KW-0812">Transmembrane</keyword>
<feature type="transmembrane region" description="Helical" evidence="2">
    <location>
        <begin position="34"/>
        <end position="50"/>
    </location>
</feature>
<keyword evidence="2" id="KW-1133">Transmembrane helix</keyword>
<keyword evidence="2" id="KW-0472">Membrane</keyword>
<sequence>MVKLTNPFDYPLAILVGGIVLVAGVRFLKTPNLVILPTAAIVATATAMYCKSRKPDPEKSAQREVERELTNLKASVQSLAEKAEAVRREAGQLLGHEADYLELLVRIEESCSSIADIPHRIEELERRLPRSAAVLSLAKLEADLDSARARLTNSTGIARQQAGELVESLERNLELVRTSGSVNLAKLLNLRVMIENTAGILQELQNKIRLSSRPNRERVREVEELCDRLRSAGSNLDILTH</sequence>
<gene>
    <name evidence="3" type="ORF">GPJ16_20785</name>
</gene>